<feature type="transmembrane region" description="Helical" evidence="8">
    <location>
        <begin position="155"/>
        <end position="177"/>
    </location>
</feature>
<organism evidence="10 11">
    <name type="scientific">Streptomyces armeniacus</name>
    <dbReference type="NCBI Taxonomy" id="83291"/>
    <lineage>
        <taxon>Bacteria</taxon>
        <taxon>Bacillati</taxon>
        <taxon>Actinomycetota</taxon>
        <taxon>Actinomycetes</taxon>
        <taxon>Kitasatosporales</taxon>
        <taxon>Streptomycetaceae</taxon>
        <taxon>Streptomyces</taxon>
    </lineage>
</organism>
<evidence type="ECO:0000256" key="1">
    <source>
        <dbReference type="ARBA" id="ARBA00004651"/>
    </source>
</evidence>
<feature type="transmembrane region" description="Helical" evidence="8">
    <location>
        <begin position="341"/>
        <end position="360"/>
    </location>
</feature>
<evidence type="ECO:0000256" key="4">
    <source>
        <dbReference type="ARBA" id="ARBA00022475"/>
    </source>
</evidence>
<dbReference type="Proteomes" id="UP000254425">
    <property type="component" value="Chromosome"/>
</dbReference>
<feature type="transmembrane region" description="Helical" evidence="8">
    <location>
        <begin position="197"/>
        <end position="215"/>
    </location>
</feature>
<feature type="transmembrane region" description="Helical" evidence="8">
    <location>
        <begin position="39"/>
        <end position="59"/>
    </location>
</feature>
<evidence type="ECO:0000256" key="8">
    <source>
        <dbReference type="RuleBase" id="RU365092"/>
    </source>
</evidence>
<evidence type="ECO:0000256" key="2">
    <source>
        <dbReference type="ARBA" id="ARBA00010100"/>
    </source>
</evidence>
<evidence type="ECO:0000256" key="3">
    <source>
        <dbReference type="ARBA" id="ARBA00022448"/>
    </source>
</evidence>
<comment type="function">
    <text evidence="8">Uptake of L-lactate across the membrane. Can also transport D-lactate and glycolate.</text>
</comment>
<evidence type="ECO:0000256" key="9">
    <source>
        <dbReference type="SAM" id="MobiDB-lite"/>
    </source>
</evidence>
<reference evidence="10 11" key="1">
    <citation type="submission" date="2018-07" db="EMBL/GenBank/DDBJ databases">
        <title>Draft genome of the type strain Streptomyces armeniacus ATCC 15676.</title>
        <authorList>
            <person name="Labana P."/>
            <person name="Gosse J.T."/>
            <person name="Boddy C.N."/>
        </authorList>
    </citation>
    <scope>NUCLEOTIDE SEQUENCE [LARGE SCALE GENOMIC DNA]</scope>
    <source>
        <strain evidence="10 11">ATCC 15676</strain>
    </source>
</reference>
<gene>
    <name evidence="10" type="ORF">DVA86_08805</name>
</gene>
<keyword evidence="11" id="KW-1185">Reference proteome</keyword>
<keyword evidence="6 8" id="KW-1133">Transmembrane helix</keyword>
<feature type="compositionally biased region" description="Low complexity" evidence="9">
    <location>
        <begin position="285"/>
        <end position="296"/>
    </location>
</feature>
<name>A0A345XM64_9ACTN</name>
<dbReference type="KEGG" id="sarm:DVA86_08805"/>
<feature type="transmembrane region" description="Helical" evidence="8">
    <location>
        <begin position="434"/>
        <end position="451"/>
    </location>
</feature>
<dbReference type="PANTHER" id="PTHR30003">
    <property type="entry name" value="L-LACTATE PERMEASE"/>
    <property type="match status" value="1"/>
</dbReference>
<protein>
    <recommendedName>
        <fullName evidence="8">L-lactate permease</fullName>
    </recommendedName>
</protein>
<comment type="similarity">
    <text evidence="2 8">Belongs to the lactate permease family.</text>
</comment>
<evidence type="ECO:0000313" key="10">
    <source>
        <dbReference type="EMBL" id="AXK32730.1"/>
    </source>
</evidence>
<feature type="transmembrane region" description="Helical" evidence="8">
    <location>
        <begin position="550"/>
        <end position="569"/>
    </location>
</feature>
<feature type="transmembrane region" description="Helical" evidence="8">
    <location>
        <begin position="222"/>
        <end position="239"/>
    </location>
</feature>
<dbReference type="Pfam" id="PF02652">
    <property type="entry name" value="Lactate_perm"/>
    <property type="match status" value="2"/>
</dbReference>
<feature type="transmembrane region" description="Helical" evidence="8">
    <location>
        <begin position="118"/>
        <end position="148"/>
    </location>
</feature>
<feature type="transmembrane region" description="Helical" evidence="8">
    <location>
        <begin position="71"/>
        <end position="90"/>
    </location>
</feature>
<keyword evidence="3 8" id="KW-0813">Transport</keyword>
<dbReference type="InterPro" id="IPR003804">
    <property type="entry name" value="Lactate_perm"/>
</dbReference>
<evidence type="ECO:0000256" key="6">
    <source>
        <dbReference type="ARBA" id="ARBA00022989"/>
    </source>
</evidence>
<feature type="transmembrane region" description="Helical" evidence="8">
    <location>
        <begin position="12"/>
        <end position="33"/>
    </location>
</feature>
<evidence type="ECO:0000313" key="11">
    <source>
        <dbReference type="Proteomes" id="UP000254425"/>
    </source>
</evidence>
<dbReference type="GO" id="GO:0015129">
    <property type="term" value="F:lactate transmembrane transporter activity"/>
    <property type="evidence" value="ECO:0007669"/>
    <property type="project" value="UniProtKB-UniRule"/>
</dbReference>
<comment type="subcellular location">
    <subcellularLocation>
        <location evidence="1 8">Cell membrane</location>
        <topology evidence="1 8">Multi-pass membrane protein</topology>
    </subcellularLocation>
</comment>
<proteinExistence type="inferred from homology"/>
<dbReference type="PANTHER" id="PTHR30003:SF0">
    <property type="entry name" value="GLYCOLATE PERMEASE GLCA-RELATED"/>
    <property type="match status" value="1"/>
</dbReference>
<dbReference type="AlphaFoldDB" id="A0A345XM64"/>
<keyword evidence="5 8" id="KW-0812">Transmembrane</keyword>
<accession>A0A345XM64</accession>
<dbReference type="GO" id="GO:0005886">
    <property type="term" value="C:plasma membrane"/>
    <property type="evidence" value="ECO:0007669"/>
    <property type="project" value="UniProtKB-SubCell"/>
</dbReference>
<feature type="transmembrane region" description="Helical" evidence="8">
    <location>
        <begin position="394"/>
        <end position="413"/>
    </location>
</feature>
<feature type="transmembrane region" description="Helical" evidence="8">
    <location>
        <begin position="457"/>
        <end position="478"/>
    </location>
</feature>
<sequence>MYEQVTDPIGSSLGWSALVAALPLLALFTLLGVVRVRAWLAALTGLALALAVAVAAYGMPAGQAVNAAAEGAAFGLFPAMWIVVNAIWIYQMTVTSGHFDVLRRAFARVSDDRRVQGIIIAFSFGALLEALAGFGTPVAICSVMLIAIGLSPLKAATVALIANTAPVAYGAVGLPVITLARVTGLPMDDLSAMTGRQVPLLAVFVPLVLLVVLDGRRGLREAWPAALVCGVTFAAVQYLMANYGPLELTDVAAALVSAAAVLLLMRVWRPAAGPSDGAVDDPADPADGAAGSEAADGSGGAPVPVTPDGREGAAPSGTGTAVRAPEAPQPADTRTEMLRAFAPYIVIIALFSVVSIPAVAEALGRTTVFFDWPGLHVTSPDGEPLGLVQFKLDWLVGGGTVLLLAGVITAATLRVRPRQALAAYGRTLHQLRTAAVTVTAVLALAYVMNASGQTGTMGAFLADTGGLFPVLSPLLGWFGTAVTGSDTSSNSLFGALQVSAAEGAGHSPVLTAAANTSGGVLGKMISPQNLAIGASAVGLAGREGELFRRVLAATAVFVPFMCLLVYLQSTPLLSWMVP</sequence>
<evidence type="ECO:0000256" key="7">
    <source>
        <dbReference type="ARBA" id="ARBA00023136"/>
    </source>
</evidence>
<keyword evidence="4 8" id="KW-1003">Cell membrane</keyword>
<feature type="transmembrane region" description="Helical" evidence="8">
    <location>
        <begin position="251"/>
        <end position="268"/>
    </location>
</feature>
<dbReference type="RefSeq" id="WP_208877146.1">
    <property type="nucleotide sequence ID" value="NZ_CP031320.1"/>
</dbReference>
<dbReference type="GO" id="GO:0015295">
    <property type="term" value="F:solute:proton symporter activity"/>
    <property type="evidence" value="ECO:0007669"/>
    <property type="project" value="TreeGrafter"/>
</dbReference>
<dbReference type="EMBL" id="CP031320">
    <property type="protein sequence ID" value="AXK32730.1"/>
    <property type="molecule type" value="Genomic_DNA"/>
</dbReference>
<feature type="region of interest" description="Disordered" evidence="9">
    <location>
        <begin position="275"/>
        <end position="330"/>
    </location>
</feature>
<keyword evidence="7 8" id="KW-0472">Membrane</keyword>
<evidence type="ECO:0000256" key="5">
    <source>
        <dbReference type="ARBA" id="ARBA00022692"/>
    </source>
</evidence>